<dbReference type="RefSeq" id="WP_284196005.1">
    <property type="nucleotide sequence ID" value="NZ_BSOG01000002.1"/>
</dbReference>
<comment type="similarity">
    <text evidence="1">Belongs to the sulfatase family.</text>
</comment>
<name>A0ABQ5YD25_9NEIS</name>
<accession>A0ABQ5YD25</accession>
<dbReference type="Proteomes" id="UP001156706">
    <property type="component" value="Unassembled WGS sequence"/>
</dbReference>
<dbReference type="Pfam" id="PF01663">
    <property type="entry name" value="Phosphodiest"/>
    <property type="match status" value="1"/>
</dbReference>
<feature type="signal peptide" evidence="2">
    <location>
        <begin position="1"/>
        <end position="23"/>
    </location>
</feature>
<keyword evidence="4" id="KW-1185">Reference proteome</keyword>
<dbReference type="EMBL" id="BSOG01000002">
    <property type="protein sequence ID" value="GLR12875.1"/>
    <property type="molecule type" value="Genomic_DNA"/>
</dbReference>
<dbReference type="SUPFAM" id="SSF53649">
    <property type="entry name" value="Alkaline phosphatase-like"/>
    <property type="match status" value="1"/>
</dbReference>
<reference evidence="4" key="1">
    <citation type="journal article" date="2019" name="Int. J. Syst. Evol. Microbiol.">
        <title>The Global Catalogue of Microorganisms (GCM) 10K type strain sequencing project: providing services to taxonomists for standard genome sequencing and annotation.</title>
        <authorList>
            <consortium name="The Broad Institute Genomics Platform"/>
            <consortium name="The Broad Institute Genome Sequencing Center for Infectious Disease"/>
            <person name="Wu L."/>
            <person name="Ma J."/>
        </authorList>
    </citation>
    <scope>NUCLEOTIDE SEQUENCE [LARGE SCALE GENOMIC DNA]</scope>
    <source>
        <strain evidence="4">NBRC 110044</strain>
    </source>
</reference>
<evidence type="ECO:0000313" key="3">
    <source>
        <dbReference type="EMBL" id="GLR12875.1"/>
    </source>
</evidence>
<keyword evidence="2" id="KW-0732">Signal</keyword>
<dbReference type="InterPro" id="IPR002591">
    <property type="entry name" value="Phosphodiest/P_Trfase"/>
</dbReference>
<dbReference type="InterPro" id="IPR050738">
    <property type="entry name" value="Sulfatase"/>
</dbReference>
<evidence type="ECO:0008006" key="5">
    <source>
        <dbReference type="Google" id="ProtNLM"/>
    </source>
</evidence>
<sequence>MLRPLFGSLAACAVGFSSLTATAATDVAAAKPDWKPKRVLIAVFDQMKPEYVDQFNMDNLRKLRDGGVHFAQGYLGHAASETVVSHNVMVSGQFPKNMGWADEVFRDSENLLGKGKNAMWTTGSFTREQFNILVKHAGYPKLADYLHATQPGSKFVVVGEKDYAVEAIAAPSADIAVRFSDRMKDLSKETGCDNLGGQWRGPAGVNVPTYLSEPRCGRFYVNSDKNNDYGTKAAAPSWLYPLDGNRFVPGNDPAHLGGDAWVADVAIAMAEKENWSGMLVTFGGIDKSGHMWGPGKPATILDGPAAQTQLPVVAKFADEQMGRLLDKLKALGQLDETLIVVTADHGAVAGWGNFHGSKAAGVSDNNWYFGDVVNGSGFDKPIPAIKPLIDTGNVAFSYQSTTVNTWLKDTSPAKKQEMAKIMRGLPGVVATYWRDGGRYKLDTATKTASRMTKREHQWWQRHGQELMDTMAAEGSADVVGILGGGTTYSVSGDHGGIGEEEQRIPMFAWSAHIKREKPTTGFRSADILPTVLKAMGIKQTHKTDGKAYTLKFEAK</sequence>
<dbReference type="Gene3D" id="3.40.720.10">
    <property type="entry name" value="Alkaline Phosphatase, subunit A"/>
    <property type="match status" value="2"/>
</dbReference>
<comment type="caution">
    <text evidence="3">The sequence shown here is derived from an EMBL/GenBank/DDBJ whole genome shotgun (WGS) entry which is preliminary data.</text>
</comment>
<protein>
    <recommendedName>
        <fullName evidence="5">Alkaline phosphatase family protein</fullName>
    </recommendedName>
</protein>
<dbReference type="InterPro" id="IPR017850">
    <property type="entry name" value="Alkaline_phosphatase_core_sf"/>
</dbReference>
<dbReference type="PANTHER" id="PTHR42693">
    <property type="entry name" value="ARYLSULFATASE FAMILY MEMBER"/>
    <property type="match status" value="1"/>
</dbReference>
<feature type="chain" id="PRO_5045119693" description="Alkaline phosphatase family protein" evidence="2">
    <location>
        <begin position="24"/>
        <end position="555"/>
    </location>
</feature>
<evidence type="ECO:0000313" key="4">
    <source>
        <dbReference type="Proteomes" id="UP001156706"/>
    </source>
</evidence>
<proteinExistence type="inferred from homology"/>
<organism evidence="3 4">
    <name type="scientific">Chitinimonas prasina</name>
    <dbReference type="NCBI Taxonomy" id="1434937"/>
    <lineage>
        <taxon>Bacteria</taxon>
        <taxon>Pseudomonadati</taxon>
        <taxon>Pseudomonadota</taxon>
        <taxon>Betaproteobacteria</taxon>
        <taxon>Neisseriales</taxon>
        <taxon>Chitinibacteraceae</taxon>
        <taxon>Chitinimonas</taxon>
    </lineage>
</organism>
<gene>
    <name evidence="3" type="ORF">GCM10007907_16650</name>
</gene>
<evidence type="ECO:0000256" key="1">
    <source>
        <dbReference type="ARBA" id="ARBA00008779"/>
    </source>
</evidence>
<dbReference type="PANTHER" id="PTHR42693:SF33">
    <property type="entry name" value="ARYLSULFATASE"/>
    <property type="match status" value="1"/>
</dbReference>
<evidence type="ECO:0000256" key="2">
    <source>
        <dbReference type="SAM" id="SignalP"/>
    </source>
</evidence>